<dbReference type="PRINTS" id="PR00411">
    <property type="entry name" value="PNDRDTASEI"/>
</dbReference>
<dbReference type="SUPFAM" id="SSF55424">
    <property type="entry name" value="FAD/NAD-linked reductases, dimerisation (C-terminal) domain"/>
    <property type="match status" value="1"/>
</dbReference>
<dbReference type="EMBL" id="AP027735">
    <property type="protein sequence ID" value="BDZ58916.1"/>
    <property type="molecule type" value="Genomic_DNA"/>
</dbReference>
<dbReference type="PRINTS" id="PR00368">
    <property type="entry name" value="FADPNR"/>
</dbReference>
<dbReference type="InterPro" id="IPR028202">
    <property type="entry name" value="Reductase_C"/>
</dbReference>
<name>A0ABM8HD81_9MICO</name>
<evidence type="ECO:0000256" key="1">
    <source>
        <dbReference type="ARBA" id="ARBA00001974"/>
    </source>
</evidence>
<evidence type="ECO:0000256" key="2">
    <source>
        <dbReference type="ARBA" id="ARBA00022630"/>
    </source>
</evidence>
<keyword evidence="2" id="KW-0285">Flavoprotein</keyword>
<dbReference type="SUPFAM" id="SSF51905">
    <property type="entry name" value="FAD/NAD(P)-binding domain"/>
    <property type="match status" value="1"/>
</dbReference>
<dbReference type="Pfam" id="PF14759">
    <property type="entry name" value="Reductase_C"/>
    <property type="match status" value="1"/>
</dbReference>
<dbReference type="InterPro" id="IPR036188">
    <property type="entry name" value="FAD/NAD-bd_sf"/>
</dbReference>
<feature type="domain" description="FAD/NAD(P)-binding" evidence="5">
    <location>
        <begin position="18"/>
        <end position="312"/>
    </location>
</feature>
<feature type="domain" description="Reductase C-terminal" evidence="6">
    <location>
        <begin position="334"/>
        <end position="417"/>
    </location>
</feature>
<dbReference type="Gene3D" id="3.50.50.60">
    <property type="entry name" value="FAD/NAD(P)-binding domain"/>
    <property type="match status" value="2"/>
</dbReference>
<evidence type="ECO:0000259" key="5">
    <source>
        <dbReference type="Pfam" id="PF07992"/>
    </source>
</evidence>
<protein>
    <submittedName>
        <fullName evidence="7">Pyridine nucleotide-disulfide oxidoreductase</fullName>
    </submittedName>
</protein>
<dbReference type="Gene3D" id="3.30.390.30">
    <property type="match status" value="1"/>
</dbReference>
<proteinExistence type="predicted"/>
<reference evidence="7" key="1">
    <citation type="journal article" date="2014" name="Int. J. Syst. Evol. Microbiol.">
        <title>Complete genome of a new Firmicutes species belonging to the dominant human colonic microbiota ('Ruminococcus bicirculans') reveals two chromosomes and a selective capacity to utilize plant glucans.</title>
        <authorList>
            <consortium name="NISC Comparative Sequencing Program"/>
            <person name="Wegmann U."/>
            <person name="Louis P."/>
            <person name="Goesmann A."/>
            <person name="Henrissat B."/>
            <person name="Duncan S.H."/>
            <person name="Flint H.J."/>
        </authorList>
    </citation>
    <scope>NUCLEOTIDE SEQUENCE</scope>
    <source>
        <strain evidence="7">NBRC 110608</strain>
    </source>
</reference>
<dbReference type="InterPro" id="IPR050446">
    <property type="entry name" value="FAD-oxidoreductase/Apoptosis"/>
</dbReference>
<keyword evidence="4" id="KW-0560">Oxidoreductase</keyword>
<sequence>MPRRARPRRLGPMDDNSTIVVVGGGLAGAKAVEALRDKGFRGQLTLLASEDLLPYERPPLSKDYLQKGEGLDDATVHAREWYSDNDVDLRLGVRATELDLADRVVTTSAGEELSYDALLLATGAQPRHLDLPGADLDGVLSLRTVSDSDDLREAFRAGRDIVIVGGGWIGLETAAAASNAGAKVTVLESLELPLLKVLGPKLAQVFADLHREHGVDLRTGVQVEGFEGTGDVTGVRLAGGEVIPADAVVVGVGAAPDVSLAQGAGLEVDDGIVTDAEGRTSDPNVFAVGDVARFTHPDYPEPIRVEHWANALDHPAAVAAAMLGQDATWDELPYFYTDQYDLGMEYVGLADPDDEVVIRGDLGKREFIAFWLQDGKVVAGMNVNVWDVVDDVKALIRSGKQVDRARLADPDVPLDTLA</sequence>
<dbReference type="InterPro" id="IPR023753">
    <property type="entry name" value="FAD/NAD-binding_dom"/>
</dbReference>
<dbReference type="PANTHER" id="PTHR43557:SF2">
    <property type="entry name" value="RIESKE DOMAIN-CONTAINING PROTEIN-RELATED"/>
    <property type="match status" value="1"/>
</dbReference>
<reference evidence="7" key="2">
    <citation type="submission" date="2023-02" db="EMBL/GenBank/DDBJ databases">
        <authorList>
            <person name="Sun Q."/>
            <person name="Mori K."/>
        </authorList>
    </citation>
    <scope>NUCLEOTIDE SEQUENCE</scope>
    <source>
        <strain evidence="7">NBRC 110608</strain>
    </source>
</reference>
<comment type="cofactor">
    <cofactor evidence="1">
        <name>FAD</name>
        <dbReference type="ChEBI" id="CHEBI:57692"/>
    </cofactor>
</comment>
<accession>A0ABM8HD81</accession>
<dbReference type="InterPro" id="IPR016156">
    <property type="entry name" value="FAD/NAD-linked_Rdtase_dimer_sf"/>
</dbReference>
<dbReference type="Pfam" id="PF07992">
    <property type="entry name" value="Pyr_redox_2"/>
    <property type="match status" value="1"/>
</dbReference>
<keyword evidence="3" id="KW-0274">FAD</keyword>
<dbReference type="PANTHER" id="PTHR43557">
    <property type="entry name" value="APOPTOSIS-INDUCING FACTOR 1"/>
    <property type="match status" value="1"/>
</dbReference>
<evidence type="ECO:0000256" key="4">
    <source>
        <dbReference type="ARBA" id="ARBA00023002"/>
    </source>
</evidence>
<evidence type="ECO:0000313" key="7">
    <source>
        <dbReference type="EMBL" id="BDZ58916.1"/>
    </source>
</evidence>
<organism evidence="7">
    <name type="scientific">Barrientosiimonas endolithica</name>
    <dbReference type="NCBI Taxonomy" id="1535208"/>
    <lineage>
        <taxon>Bacteria</taxon>
        <taxon>Bacillati</taxon>
        <taxon>Actinomycetota</taxon>
        <taxon>Actinomycetes</taxon>
        <taxon>Micrococcales</taxon>
        <taxon>Dermacoccaceae</taxon>
        <taxon>Barrientosiimonas</taxon>
    </lineage>
</organism>
<gene>
    <name evidence="7" type="ORF">GCM10025872_25730</name>
</gene>
<evidence type="ECO:0000256" key="3">
    <source>
        <dbReference type="ARBA" id="ARBA00022827"/>
    </source>
</evidence>
<evidence type="ECO:0000259" key="6">
    <source>
        <dbReference type="Pfam" id="PF14759"/>
    </source>
</evidence>